<dbReference type="GO" id="GO:0004620">
    <property type="term" value="F:phospholipase activity"/>
    <property type="evidence" value="ECO:0007669"/>
    <property type="project" value="TreeGrafter"/>
</dbReference>
<evidence type="ECO:0000256" key="4">
    <source>
        <dbReference type="PROSITE-ProRule" id="PRU01161"/>
    </source>
</evidence>
<name>A0A0M0K975_9EUKA</name>
<proteinExistence type="predicted"/>
<keyword evidence="3 4" id="KW-0443">Lipid metabolism</keyword>
<feature type="active site" description="Proton acceptor" evidence="4">
    <location>
        <position position="148"/>
    </location>
</feature>
<dbReference type="GO" id="GO:0006631">
    <property type="term" value="P:fatty acid metabolic process"/>
    <property type="evidence" value="ECO:0007669"/>
    <property type="project" value="TreeGrafter"/>
</dbReference>
<evidence type="ECO:0000256" key="2">
    <source>
        <dbReference type="ARBA" id="ARBA00022963"/>
    </source>
</evidence>
<dbReference type="PANTHER" id="PTHR24185">
    <property type="entry name" value="CALCIUM-INDEPENDENT PHOSPHOLIPASE A2-GAMMA"/>
    <property type="match status" value="1"/>
</dbReference>
<dbReference type="PROSITE" id="PS51635">
    <property type="entry name" value="PNPLA"/>
    <property type="match status" value="1"/>
</dbReference>
<dbReference type="GO" id="GO:0016042">
    <property type="term" value="P:lipid catabolic process"/>
    <property type="evidence" value="ECO:0007669"/>
    <property type="project" value="UniProtKB-UniRule"/>
</dbReference>
<gene>
    <name evidence="6" type="ORF">Ctob_005899</name>
</gene>
<feature type="short sequence motif" description="GXSXG" evidence="4">
    <location>
        <begin position="22"/>
        <end position="26"/>
    </location>
</feature>
<keyword evidence="7" id="KW-1185">Reference proteome</keyword>
<dbReference type="EMBL" id="JWZX01000899">
    <property type="protein sequence ID" value="KOO35354.1"/>
    <property type="molecule type" value="Genomic_DNA"/>
</dbReference>
<dbReference type="AlphaFoldDB" id="A0A0M0K975"/>
<dbReference type="OrthoDB" id="630895at2759"/>
<evidence type="ECO:0000256" key="3">
    <source>
        <dbReference type="ARBA" id="ARBA00023098"/>
    </source>
</evidence>
<dbReference type="GO" id="GO:0016020">
    <property type="term" value="C:membrane"/>
    <property type="evidence" value="ECO:0007669"/>
    <property type="project" value="TreeGrafter"/>
</dbReference>
<feature type="active site" description="Nucleophile" evidence="4">
    <location>
        <position position="24"/>
    </location>
</feature>
<feature type="domain" description="PNPLA" evidence="5">
    <location>
        <begin position="1"/>
        <end position="161"/>
    </location>
</feature>
<evidence type="ECO:0000259" key="5">
    <source>
        <dbReference type="PROSITE" id="PS51635"/>
    </source>
</evidence>
<dbReference type="SUPFAM" id="SSF52151">
    <property type="entry name" value="FabD/lysophospholipase-like"/>
    <property type="match status" value="1"/>
</dbReference>
<evidence type="ECO:0000256" key="1">
    <source>
        <dbReference type="ARBA" id="ARBA00022801"/>
    </source>
</evidence>
<protein>
    <submittedName>
        <fullName evidence="6">Calcium-independent phospholipase a2-gamma-like protein</fullName>
    </submittedName>
</protein>
<sequence length="313" mass="33817">MLKGLERETGRRVHEMFDVVAGTSTGGILAAGIQERLPIEEIEELYLELAAQIFKKPRLKGVQLALTGATYQASRLEALLKQTLAQLPKLENAPDAASDSLSMLERRALQELACASANATCEGSSAVPLWQALRATTAAPSFFPAARDGALLANNPAALALHEARLLYPDTPIALLASFGTGQFISMERSEREVGSISSTVQTLVGAATRTEEVHQMLSDMLPILHVPYFRFNPAIPRYSLDETSLPKLRELQAIGHEHVSSGPGKEDCAALAQLLLGGGPQRLGLRAWPAKIASFVARFAQMRVGSRLRSRI</sequence>
<reference evidence="7" key="1">
    <citation type="journal article" date="2015" name="PLoS Genet.">
        <title>Genome Sequence and Transcriptome Analyses of Chrysochromulina tobin: Metabolic Tools for Enhanced Algal Fitness in the Prominent Order Prymnesiales (Haptophyceae).</title>
        <authorList>
            <person name="Hovde B.T."/>
            <person name="Deodato C.R."/>
            <person name="Hunsperger H.M."/>
            <person name="Ryken S.A."/>
            <person name="Yost W."/>
            <person name="Jha R.K."/>
            <person name="Patterson J."/>
            <person name="Monnat R.J. Jr."/>
            <person name="Barlow S.B."/>
            <person name="Starkenburg S.R."/>
            <person name="Cattolico R.A."/>
        </authorList>
    </citation>
    <scope>NUCLEOTIDE SEQUENCE</scope>
    <source>
        <strain evidence="7">CCMP291</strain>
    </source>
</reference>
<keyword evidence="1 4" id="KW-0378">Hydrolase</keyword>
<organism evidence="6 7">
    <name type="scientific">Chrysochromulina tobinii</name>
    <dbReference type="NCBI Taxonomy" id="1460289"/>
    <lineage>
        <taxon>Eukaryota</taxon>
        <taxon>Haptista</taxon>
        <taxon>Haptophyta</taxon>
        <taxon>Prymnesiophyceae</taxon>
        <taxon>Prymnesiales</taxon>
        <taxon>Chrysochromulinaceae</taxon>
        <taxon>Chrysochromulina</taxon>
    </lineage>
</organism>
<dbReference type="Pfam" id="PF01734">
    <property type="entry name" value="Patatin"/>
    <property type="match status" value="1"/>
</dbReference>
<evidence type="ECO:0000313" key="7">
    <source>
        <dbReference type="Proteomes" id="UP000037460"/>
    </source>
</evidence>
<dbReference type="InterPro" id="IPR002641">
    <property type="entry name" value="PNPLA_dom"/>
</dbReference>
<evidence type="ECO:0000313" key="6">
    <source>
        <dbReference type="EMBL" id="KOO35354.1"/>
    </source>
</evidence>
<feature type="short sequence motif" description="DGA/G" evidence="4">
    <location>
        <begin position="148"/>
        <end position="150"/>
    </location>
</feature>
<comment type="caution">
    <text evidence="6">The sequence shown here is derived from an EMBL/GenBank/DDBJ whole genome shotgun (WGS) entry which is preliminary data.</text>
</comment>
<dbReference type="Gene3D" id="3.40.1090.10">
    <property type="entry name" value="Cytosolic phospholipase A2 catalytic domain"/>
    <property type="match status" value="1"/>
</dbReference>
<dbReference type="InterPro" id="IPR016035">
    <property type="entry name" value="Acyl_Trfase/lysoPLipase"/>
</dbReference>
<comment type="caution">
    <text evidence="4">Lacks conserved residue(s) required for the propagation of feature annotation.</text>
</comment>
<dbReference type="PANTHER" id="PTHR24185:SF1">
    <property type="entry name" value="CALCIUM-INDEPENDENT PHOSPHOLIPASE A2-GAMMA"/>
    <property type="match status" value="1"/>
</dbReference>
<keyword evidence="2 4" id="KW-0442">Lipid degradation</keyword>
<dbReference type="Proteomes" id="UP000037460">
    <property type="component" value="Unassembled WGS sequence"/>
</dbReference>
<accession>A0A0M0K975</accession>